<organism evidence="7 8">
    <name type="scientific">Panicum virgatum</name>
    <name type="common">Blackwell switchgrass</name>
    <dbReference type="NCBI Taxonomy" id="38727"/>
    <lineage>
        <taxon>Eukaryota</taxon>
        <taxon>Viridiplantae</taxon>
        <taxon>Streptophyta</taxon>
        <taxon>Embryophyta</taxon>
        <taxon>Tracheophyta</taxon>
        <taxon>Spermatophyta</taxon>
        <taxon>Magnoliopsida</taxon>
        <taxon>Liliopsida</taxon>
        <taxon>Poales</taxon>
        <taxon>Poaceae</taxon>
        <taxon>PACMAD clade</taxon>
        <taxon>Panicoideae</taxon>
        <taxon>Panicodae</taxon>
        <taxon>Paniceae</taxon>
        <taxon>Panicinae</taxon>
        <taxon>Panicum</taxon>
        <taxon>Panicum sect. Hiantes</taxon>
    </lineage>
</organism>
<dbReference type="Proteomes" id="UP000823388">
    <property type="component" value="Chromosome 3N"/>
</dbReference>
<dbReference type="Gene3D" id="3.60.10.10">
    <property type="entry name" value="Endonuclease/exonuclease/phosphatase"/>
    <property type="match status" value="1"/>
</dbReference>
<comment type="cofactor">
    <cofactor evidence="5">
        <name>Mg(2+)</name>
        <dbReference type="ChEBI" id="CHEBI:18420"/>
    </cofactor>
    <cofactor evidence="5">
        <name>Mn(2+)</name>
        <dbReference type="ChEBI" id="CHEBI:29035"/>
    </cofactor>
    <text evidence="5">Probably binds two magnesium or manganese ions per subunit.</text>
</comment>
<evidence type="ECO:0000256" key="4">
    <source>
        <dbReference type="ARBA" id="ARBA00022842"/>
    </source>
</evidence>
<comment type="similarity">
    <text evidence="1">Belongs to the DNA repair enzymes AP/ExoA family.</text>
</comment>
<dbReference type="GO" id="GO:0005634">
    <property type="term" value="C:nucleus"/>
    <property type="evidence" value="ECO:0007669"/>
    <property type="project" value="TreeGrafter"/>
</dbReference>
<evidence type="ECO:0000313" key="8">
    <source>
        <dbReference type="Proteomes" id="UP000823388"/>
    </source>
</evidence>
<dbReference type="InterPro" id="IPR036691">
    <property type="entry name" value="Endo/exonu/phosph_ase_sf"/>
</dbReference>
<feature type="binding site" evidence="5">
    <location>
        <position position="10"/>
    </location>
    <ligand>
        <name>Mg(2+)</name>
        <dbReference type="ChEBI" id="CHEBI:18420"/>
        <label>1</label>
    </ligand>
</feature>
<dbReference type="GO" id="GO:0008081">
    <property type="term" value="F:phosphoric diester hydrolase activity"/>
    <property type="evidence" value="ECO:0007669"/>
    <property type="project" value="TreeGrafter"/>
</dbReference>
<dbReference type="InterPro" id="IPR005135">
    <property type="entry name" value="Endo/exonuclease/phosphatase"/>
</dbReference>
<evidence type="ECO:0000313" key="7">
    <source>
        <dbReference type="EMBL" id="KAG2621191.1"/>
    </source>
</evidence>
<dbReference type="GO" id="GO:0046872">
    <property type="term" value="F:metal ion binding"/>
    <property type="evidence" value="ECO:0007669"/>
    <property type="project" value="UniProtKB-KW"/>
</dbReference>
<keyword evidence="4 5" id="KW-0460">Magnesium</keyword>
<dbReference type="AlphaFoldDB" id="A0A8T0UAX2"/>
<keyword evidence="5" id="KW-0464">Manganese</keyword>
<evidence type="ECO:0000256" key="5">
    <source>
        <dbReference type="PIRSR" id="PIRSR604808-2"/>
    </source>
</evidence>
<keyword evidence="2 5" id="KW-0479">Metal-binding</keyword>
<accession>A0A8T0UAX2</accession>
<keyword evidence="3" id="KW-0378">Hydrolase</keyword>
<proteinExistence type="inferred from homology"/>
<evidence type="ECO:0000256" key="2">
    <source>
        <dbReference type="ARBA" id="ARBA00022723"/>
    </source>
</evidence>
<dbReference type="GO" id="GO:0008311">
    <property type="term" value="F:double-stranded DNA 3'-5' DNA exonuclease activity"/>
    <property type="evidence" value="ECO:0007669"/>
    <property type="project" value="TreeGrafter"/>
</dbReference>
<keyword evidence="8" id="KW-1185">Reference proteome</keyword>
<dbReference type="GO" id="GO:0006284">
    <property type="term" value="P:base-excision repair"/>
    <property type="evidence" value="ECO:0007669"/>
    <property type="project" value="TreeGrafter"/>
</dbReference>
<dbReference type="PANTHER" id="PTHR22748:SF19">
    <property type="entry name" value="ENDONUCLEASE_EXONUCLEASE_PHOSPHATASE DOMAIN-CONTAINING PROTEIN"/>
    <property type="match status" value="1"/>
</dbReference>
<feature type="domain" description="Endonuclease/exonuclease/phosphatase" evidence="6">
    <location>
        <begin position="7"/>
        <end position="162"/>
    </location>
</feature>
<dbReference type="PANTHER" id="PTHR22748">
    <property type="entry name" value="AP ENDONUCLEASE"/>
    <property type="match status" value="1"/>
</dbReference>
<feature type="non-terminal residue" evidence="7">
    <location>
        <position position="182"/>
    </location>
</feature>
<dbReference type="Pfam" id="PF03372">
    <property type="entry name" value="Exo_endo_phos"/>
    <property type="match status" value="1"/>
</dbReference>
<evidence type="ECO:0000256" key="3">
    <source>
        <dbReference type="ARBA" id="ARBA00022801"/>
    </source>
</evidence>
<sequence>MLGENCLSWNVRGLNSRARRNVVRELVGQENISLLSLQETKLDDCSDVLIRETCGADFDFLFKPADNTRGGILLAWRRNAWSVTCPLIRSYSLTAKITMLQDDKTWWITCVYGPQTDQEKVLFLNELKQVRDACPGLWLIWGDFNLIYQAQDKNNQRLNRRMMHYFRQSIDELELQELHLKG</sequence>
<dbReference type="EMBL" id="CM029042">
    <property type="protein sequence ID" value="KAG2621191.1"/>
    <property type="molecule type" value="Genomic_DNA"/>
</dbReference>
<protein>
    <recommendedName>
        <fullName evidence="6">Endonuclease/exonuclease/phosphatase domain-containing protein</fullName>
    </recommendedName>
</protein>
<comment type="caution">
    <text evidence="7">The sequence shown here is derived from an EMBL/GenBank/DDBJ whole genome shotgun (WGS) entry which is preliminary data.</text>
</comment>
<name>A0A8T0UAX2_PANVG</name>
<dbReference type="InterPro" id="IPR004808">
    <property type="entry name" value="AP_endonuc_1"/>
</dbReference>
<dbReference type="SUPFAM" id="SSF56219">
    <property type="entry name" value="DNase I-like"/>
    <property type="match status" value="1"/>
</dbReference>
<gene>
    <name evidence="7" type="ORF">PVAP13_3NG189226</name>
</gene>
<feature type="binding site" evidence="5">
    <location>
        <position position="39"/>
    </location>
    <ligand>
        <name>Mg(2+)</name>
        <dbReference type="ChEBI" id="CHEBI:18420"/>
        <label>1</label>
    </ligand>
</feature>
<reference evidence="7" key="1">
    <citation type="submission" date="2020-05" db="EMBL/GenBank/DDBJ databases">
        <title>WGS assembly of Panicum virgatum.</title>
        <authorList>
            <person name="Lovell J.T."/>
            <person name="Jenkins J."/>
            <person name="Shu S."/>
            <person name="Juenger T.E."/>
            <person name="Schmutz J."/>
        </authorList>
    </citation>
    <scope>NUCLEOTIDE SEQUENCE</scope>
    <source>
        <strain evidence="7">AP13</strain>
    </source>
</reference>
<evidence type="ECO:0000259" key="6">
    <source>
        <dbReference type="Pfam" id="PF03372"/>
    </source>
</evidence>
<dbReference type="GO" id="GO:0003906">
    <property type="term" value="F:DNA-(apurinic or apyrimidinic site) endonuclease activity"/>
    <property type="evidence" value="ECO:0007669"/>
    <property type="project" value="TreeGrafter"/>
</dbReference>
<evidence type="ECO:0000256" key="1">
    <source>
        <dbReference type="ARBA" id="ARBA00007092"/>
    </source>
</evidence>